<dbReference type="GO" id="GO:0004806">
    <property type="term" value="F:triacylglycerol lipase activity"/>
    <property type="evidence" value="ECO:0007669"/>
    <property type="project" value="TreeGrafter"/>
</dbReference>
<comment type="caution">
    <text evidence="5">The sequence shown here is derived from an EMBL/GenBank/DDBJ whole genome shotgun (WGS) entry which is preliminary data.</text>
</comment>
<dbReference type="PRINTS" id="PR00111">
    <property type="entry name" value="ABHYDROLASE"/>
</dbReference>
<organism evidence="5 6">
    <name type="scientific">Actinocatenispora rupis</name>
    <dbReference type="NCBI Taxonomy" id="519421"/>
    <lineage>
        <taxon>Bacteria</taxon>
        <taxon>Bacillati</taxon>
        <taxon>Actinomycetota</taxon>
        <taxon>Actinomycetes</taxon>
        <taxon>Micromonosporales</taxon>
        <taxon>Micromonosporaceae</taxon>
        <taxon>Actinocatenispora</taxon>
    </lineage>
</organism>
<dbReference type="EMBL" id="BOMB01000019">
    <property type="protein sequence ID" value="GID12388.1"/>
    <property type="molecule type" value="Genomic_DNA"/>
</dbReference>
<evidence type="ECO:0000313" key="5">
    <source>
        <dbReference type="EMBL" id="GID12388.1"/>
    </source>
</evidence>
<name>A0A8J3JAE3_9ACTN</name>
<evidence type="ECO:0000256" key="1">
    <source>
        <dbReference type="ARBA" id="ARBA00022603"/>
    </source>
</evidence>
<evidence type="ECO:0000256" key="3">
    <source>
        <dbReference type="ARBA" id="ARBA00022691"/>
    </source>
</evidence>
<keyword evidence="6" id="KW-1185">Reference proteome</keyword>
<dbReference type="InterPro" id="IPR000073">
    <property type="entry name" value="AB_hydrolase_1"/>
</dbReference>
<dbReference type="SUPFAM" id="SSF53335">
    <property type="entry name" value="S-adenosyl-L-methionine-dependent methyltransferases"/>
    <property type="match status" value="1"/>
</dbReference>
<dbReference type="Proteomes" id="UP000612808">
    <property type="component" value="Unassembled WGS sequence"/>
</dbReference>
<dbReference type="InterPro" id="IPR050471">
    <property type="entry name" value="AB_hydrolase"/>
</dbReference>
<evidence type="ECO:0000313" key="6">
    <source>
        <dbReference type="Proteomes" id="UP000612808"/>
    </source>
</evidence>
<dbReference type="Gene3D" id="3.40.50.150">
    <property type="entry name" value="Vaccinia Virus protein VP39"/>
    <property type="match status" value="1"/>
</dbReference>
<keyword evidence="1" id="KW-0489">Methyltransferase</keyword>
<dbReference type="InterPro" id="IPR029058">
    <property type="entry name" value="AB_hydrolase_fold"/>
</dbReference>
<dbReference type="Gene3D" id="3.40.50.1820">
    <property type="entry name" value="alpha/beta hydrolase"/>
    <property type="match status" value="1"/>
</dbReference>
<dbReference type="GO" id="GO:0032259">
    <property type="term" value="P:methylation"/>
    <property type="evidence" value="ECO:0007669"/>
    <property type="project" value="UniProtKB-KW"/>
</dbReference>
<dbReference type="InterPro" id="IPR029063">
    <property type="entry name" value="SAM-dependent_MTases_sf"/>
</dbReference>
<gene>
    <name evidence="5" type="ORF">Aru02nite_32770</name>
</gene>
<dbReference type="GO" id="GO:0046503">
    <property type="term" value="P:glycerolipid catabolic process"/>
    <property type="evidence" value="ECO:0007669"/>
    <property type="project" value="TreeGrafter"/>
</dbReference>
<feature type="domain" description="AB hydrolase-1" evidence="4">
    <location>
        <begin position="24"/>
        <end position="237"/>
    </location>
</feature>
<dbReference type="PANTHER" id="PTHR43433">
    <property type="entry name" value="HYDROLASE, ALPHA/BETA FOLD FAMILY PROTEIN"/>
    <property type="match status" value="1"/>
</dbReference>
<accession>A0A8J3JAE3</accession>
<dbReference type="Pfam" id="PF00561">
    <property type="entry name" value="Abhydrolase_1"/>
    <property type="match status" value="1"/>
</dbReference>
<dbReference type="PANTHER" id="PTHR43433:SF5">
    <property type="entry name" value="AB HYDROLASE-1 DOMAIN-CONTAINING PROTEIN"/>
    <property type="match status" value="1"/>
</dbReference>
<dbReference type="RefSeq" id="WP_239076727.1">
    <property type="nucleotide sequence ID" value="NZ_BAAAZM010000013.1"/>
</dbReference>
<evidence type="ECO:0000256" key="2">
    <source>
        <dbReference type="ARBA" id="ARBA00022679"/>
    </source>
</evidence>
<proteinExistence type="predicted"/>
<dbReference type="Pfam" id="PF05724">
    <property type="entry name" value="TPMT"/>
    <property type="match status" value="1"/>
</dbReference>
<dbReference type="InterPro" id="IPR008854">
    <property type="entry name" value="TPMT"/>
</dbReference>
<protein>
    <recommendedName>
        <fullName evidence="4">AB hydrolase-1 domain-containing protein</fullName>
    </recommendedName>
</protein>
<keyword evidence="3" id="KW-0949">S-adenosyl-L-methionine</keyword>
<reference evidence="5" key="1">
    <citation type="submission" date="2021-01" db="EMBL/GenBank/DDBJ databases">
        <title>Whole genome shotgun sequence of Actinocatenispora rupis NBRC 107355.</title>
        <authorList>
            <person name="Komaki H."/>
            <person name="Tamura T."/>
        </authorList>
    </citation>
    <scope>NUCLEOTIDE SEQUENCE</scope>
    <source>
        <strain evidence="5">NBRC 107355</strain>
    </source>
</reference>
<dbReference type="AlphaFoldDB" id="A0A8J3JAE3"/>
<dbReference type="SUPFAM" id="SSF53474">
    <property type="entry name" value="alpha/beta-Hydrolases"/>
    <property type="match status" value="1"/>
</dbReference>
<evidence type="ECO:0000259" key="4">
    <source>
        <dbReference type="Pfam" id="PF00561"/>
    </source>
</evidence>
<dbReference type="CDD" id="cd02440">
    <property type="entry name" value="AdoMet_MTases"/>
    <property type="match status" value="1"/>
</dbReference>
<keyword evidence="2" id="KW-0808">Transferase</keyword>
<sequence length="489" mass="52114">MGERMVRVGAVELCVETFGRPKHPAILLIAGSGASMDSWDDDLCVRLADGLRYVVRYDHRDTGRSTSYPAGAPAYSGRDLANDALGVLDALGIERAHLVGISMGGGLAQSIAGFAPDRVLSLTLLSTSPIDHVPGLPPPTEQLRRFFADPPSAPDPADRAAMVEHLVALHAAYEGSGGVDVDATREYAGRVVDRTRDMAASLVNHGLLVDDDEPAAGPTGPVPTLVVHGTEDPLFPFPHGEALAARYDAELLPMPGLGHRTPPREYWDRLVPALLRHTSGGWPYQADRLAAQARADGEAPTAWFDRLYSAADDGAVAMPWDRDSPQPLLAEWAAGRDGTGRRAVVVGAGLGADAEFVASLGYETTAFDVADTAVRLARERHPGTVVRYVHADLFDLPAAWRGAYELVVEVVTVQALPRSVRAEATRRVGELVAPGGTLLVVSAAADEPDPAGPPWPLTRAEIDAFADGGLTAVRVDRVGDRWRAEFRRG</sequence>
<dbReference type="GO" id="GO:0008757">
    <property type="term" value="F:S-adenosylmethionine-dependent methyltransferase activity"/>
    <property type="evidence" value="ECO:0007669"/>
    <property type="project" value="InterPro"/>
</dbReference>